<reference evidence="2" key="1">
    <citation type="journal article" date="2015" name="Nature">
        <title>Complex archaea that bridge the gap between prokaryotes and eukaryotes.</title>
        <authorList>
            <person name="Spang A."/>
            <person name="Saw J.H."/>
            <person name="Jorgensen S.L."/>
            <person name="Zaremba-Niedzwiedzka K."/>
            <person name="Martijn J."/>
            <person name="Lind A.E."/>
            <person name="van Eijk R."/>
            <person name="Schleper C."/>
            <person name="Guy L."/>
            <person name="Ettema T.J."/>
        </authorList>
    </citation>
    <scope>NUCLEOTIDE SEQUENCE</scope>
</reference>
<accession>A0A0F9QJP8</accession>
<evidence type="ECO:0000256" key="1">
    <source>
        <dbReference type="SAM" id="MobiDB-lite"/>
    </source>
</evidence>
<evidence type="ECO:0000313" key="2">
    <source>
        <dbReference type="EMBL" id="KKN13366.1"/>
    </source>
</evidence>
<protein>
    <submittedName>
        <fullName evidence="2">Uncharacterized protein</fullName>
    </submittedName>
</protein>
<comment type="caution">
    <text evidence="2">The sequence shown here is derived from an EMBL/GenBank/DDBJ whole genome shotgun (WGS) entry which is preliminary data.</text>
</comment>
<organism evidence="2">
    <name type="scientific">marine sediment metagenome</name>
    <dbReference type="NCBI Taxonomy" id="412755"/>
    <lineage>
        <taxon>unclassified sequences</taxon>
        <taxon>metagenomes</taxon>
        <taxon>ecological metagenomes</taxon>
    </lineage>
</organism>
<gene>
    <name evidence="2" type="ORF">LCGC14_1007170</name>
</gene>
<proteinExistence type="predicted"/>
<dbReference type="EMBL" id="LAZR01003930">
    <property type="protein sequence ID" value="KKN13366.1"/>
    <property type="molecule type" value="Genomic_DNA"/>
</dbReference>
<name>A0A0F9QJP8_9ZZZZ</name>
<dbReference type="AlphaFoldDB" id="A0A0F9QJP8"/>
<feature type="region of interest" description="Disordered" evidence="1">
    <location>
        <begin position="1"/>
        <end position="25"/>
    </location>
</feature>
<sequence length="230" mass="25715">MGSLGCMATNKLNGPSSDPSKASSIKTECNLTNSSLCLRVRELASRRAVNSRRQRRWALGPPSRRMAFCVASPNSEKKSRTILREGSFEKNEEVGGNFSIFLSFFTAVRGGFKRSVSLLFSKRVMLLAVLSSRRYFDQRICFSSARFSISCSRKEEHEMEKSCQCLYSFFLGAPLDLRNATILLATVLRGQRGCITSGKFERLAKPCAKRREFMEQSFGGIGNSCSRAPR</sequence>
<feature type="compositionally biased region" description="Polar residues" evidence="1">
    <location>
        <begin position="10"/>
        <end position="25"/>
    </location>
</feature>